<evidence type="ECO:0000259" key="1">
    <source>
        <dbReference type="Pfam" id="PF13847"/>
    </source>
</evidence>
<dbReference type="InterPro" id="IPR053173">
    <property type="entry name" value="SAM-binding_MTase"/>
</dbReference>
<gene>
    <name evidence="3" type="ORF">FVE85_6159</name>
</gene>
<dbReference type="Gene3D" id="1.10.10.10">
    <property type="entry name" value="Winged helix-like DNA-binding domain superfamily/Winged helix DNA-binding domain"/>
    <property type="match status" value="1"/>
</dbReference>
<reference evidence="4" key="1">
    <citation type="journal article" date="2019" name="Nat. Commun.">
        <title>Expansion of phycobilisome linker gene families in mesophilic red algae.</title>
        <authorList>
            <person name="Lee J."/>
            <person name="Kim D."/>
            <person name="Bhattacharya D."/>
            <person name="Yoon H.S."/>
        </authorList>
    </citation>
    <scope>NUCLEOTIDE SEQUENCE [LARGE SCALE GENOMIC DNA]</scope>
    <source>
        <strain evidence="4">CCMP 1328</strain>
    </source>
</reference>
<feature type="domain" description="Methyltransferase" evidence="1">
    <location>
        <begin position="178"/>
        <end position="295"/>
    </location>
</feature>
<dbReference type="EMBL" id="VRMN01000001">
    <property type="protein sequence ID" value="KAA8498574.1"/>
    <property type="molecule type" value="Genomic_DNA"/>
</dbReference>
<dbReference type="Gene3D" id="3.40.50.150">
    <property type="entry name" value="Vaccinia Virus protein VP39"/>
    <property type="match status" value="1"/>
</dbReference>
<organism evidence="3 4">
    <name type="scientific">Porphyridium purpureum</name>
    <name type="common">Red alga</name>
    <name type="synonym">Porphyridium cruentum</name>
    <dbReference type="NCBI Taxonomy" id="35688"/>
    <lineage>
        <taxon>Eukaryota</taxon>
        <taxon>Rhodophyta</taxon>
        <taxon>Bangiophyceae</taxon>
        <taxon>Porphyridiales</taxon>
        <taxon>Porphyridiaceae</taxon>
        <taxon>Porphyridium</taxon>
    </lineage>
</organism>
<name>A0A5J4Z6F4_PORPP</name>
<dbReference type="InterPro" id="IPR036388">
    <property type="entry name" value="WH-like_DNA-bd_sf"/>
</dbReference>
<proteinExistence type="predicted"/>
<dbReference type="SUPFAM" id="SSF46785">
    <property type="entry name" value="Winged helix' DNA-binding domain"/>
    <property type="match status" value="1"/>
</dbReference>
<dbReference type="PANTHER" id="PTHR45128">
    <property type="entry name" value="METHYLTRANSFERASE TYPE 11"/>
    <property type="match status" value="1"/>
</dbReference>
<feature type="domain" description="S-adenosylmethionine-dependent methyltransferase Rv2258c-like winged HTH" evidence="2">
    <location>
        <begin position="32"/>
        <end position="100"/>
    </location>
</feature>
<dbReference type="InterPro" id="IPR048711">
    <property type="entry name" value="WHD_Rv2258c"/>
</dbReference>
<dbReference type="OrthoDB" id="565050at2759"/>
<dbReference type="PANTHER" id="PTHR45128:SF2">
    <property type="entry name" value="METHYLTRANSFERASE DOMAIN-CONTAINING PROTEIN"/>
    <property type="match status" value="1"/>
</dbReference>
<dbReference type="Pfam" id="PF13847">
    <property type="entry name" value="Methyltransf_31"/>
    <property type="match status" value="1"/>
</dbReference>
<dbReference type="AlphaFoldDB" id="A0A5J4Z6F4"/>
<evidence type="ECO:0000313" key="3">
    <source>
        <dbReference type="EMBL" id="KAA8498574.1"/>
    </source>
</evidence>
<sequence length="362" mass="39048">MGTTAATADPEKLMAFAGRVSGSAVGAMNCALTLVGDQLGLYKALASSGPVNSVALAAKTNLSERWVREWLYHQACNGQIEYVEADDTFLLTPEAEIVLTNENHAAYMGGLLQTVMALLETVKDLPESFRTGLGQTYDQKGEACMCGIEKLTRNLEANHLVPDLLPQVDRVTERLAAGAAVADVGCGAATSTIAMAKAFPQSKFAAYDICKYALHRARINVDRSGVSNIELYNPIDHPLPQDGSLDLVTTFDVVHDTTDPKGLIDAIFRSLKPDGIWLCADIQGKQTFALNMKENPIAPLAYGFSLLVCMSSGLSVPEGAGLGTLGFHEQKAREMSERAGFTKFRNIPFQCDVMNVFYEIGK</sequence>
<evidence type="ECO:0000259" key="2">
    <source>
        <dbReference type="Pfam" id="PF21320"/>
    </source>
</evidence>
<dbReference type="InterPro" id="IPR025714">
    <property type="entry name" value="Methyltranfer_dom"/>
</dbReference>
<dbReference type="InterPro" id="IPR036390">
    <property type="entry name" value="WH_DNA-bd_sf"/>
</dbReference>
<keyword evidence="4" id="KW-1185">Reference proteome</keyword>
<dbReference type="CDD" id="cd02440">
    <property type="entry name" value="AdoMet_MTases"/>
    <property type="match status" value="1"/>
</dbReference>
<dbReference type="Proteomes" id="UP000324585">
    <property type="component" value="Unassembled WGS sequence"/>
</dbReference>
<dbReference type="InterPro" id="IPR029063">
    <property type="entry name" value="SAM-dependent_MTases_sf"/>
</dbReference>
<accession>A0A5J4Z6F4</accession>
<dbReference type="Pfam" id="PF21320">
    <property type="entry name" value="WHD_Rv2258c"/>
    <property type="match status" value="1"/>
</dbReference>
<evidence type="ECO:0000313" key="4">
    <source>
        <dbReference type="Proteomes" id="UP000324585"/>
    </source>
</evidence>
<protein>
    <submittedName>
        <fullName evidence="3">Uncharacterized protein</fullName>
    </submittedName>
</protein>
<comment type="caution">
    <text evidence="3">The sequence shown here is derived from an EMBL/GenBank/DDBJ whole genome shotgun (WGS) entry which is preliminary data.</text>
</comment>
<dbReference type="SUPFAM" id="SSF53335">
    <property type="entry name" value="S-adenosyl-L-methionine-dependent methyltransferases"/>
    <property type="match status" value="1"/>
</dbReference>
<dbReference type="OMA" id="FVGFDYH"/>